<name>A0A0W8G6D1_9ZZZZ</name>
<organism evidence="2">
    <name type="scientific">hydrocarbon metagenome</name>
    <dbReference type="NCBI Taxonomy" id="938273"/>
    <lineage>
        <taxon>unclassified sequences</taxon>
        <taxon>metagenomes</taxon>
        <taxon>ecological metagenomes</taxon>
    </lineage>
</organism>
<proteinExistence type="predicted"/>
<evidence type="ECO:0000256" key="1">
    <source>
        <dbReference type="SAM" id="MobiDB-lite"/>
    </source>
</evidence>
<protein>
    <submittedName>
        <fullName evidence="2">Uncharacterized protein</fullName>
    </submittedName>
</protein>
<dbReference type="EMBL" id="LNQE01000194">
    <property type="protein sequence ID" value="KUG28687.1"/>
    <property type="molecule type" value="Genomic_DNA"/>
</dbReference>
<feature type="compositionally biased region" description="Basic and acidic residues" evidence="1">
    <location>
        <begin position="30"/>
        <end position="39"/>
    </location>
</feature>
<evidence type="ECO:0000313" key="2">
    <source>
        <dbReference type="EMBL" id="KUG28687.1"/>
    </source>
</evidence>
<feature type="region of interest" description="Disordered" evidence="1">
    <location>
        <begin position="1"/>
        <end position="39"/>
    </location>
</feature>
<sequence length="39" mass="3921">MLIFQGISGPSHAGRSGQSDLDGAAGQGEETEKLFSGKG</sequence>
<gene>
    <name evidence="2" type="ORF">ASZ90_001470</name>
</gene>
<accession>A0A0W8G6D1</accession>
<comment type="caution">
    <text evidence="2">The sequence shown here is derived from an EMBL/GenBank/DDBJ whole genome shotgun (WGS) entry which is preliminary data.</text>
</comment>
<reference evidence="2" key="1">
    <citation type="journal article" date="2015" name="Proc. Natl. Acad. Sci. U.S.A.">
        <title>Networks of energetic and metabolic interactions define dynamics in microbial communities.</title>
        <authorList>
            <person name="Embree M."/>
            <person name="Liu J.K."/>
            <person name="Al-Bassam M.M."/>
            <person name="Zengler K."/>
        </authorList>
    </citation>
    <scope>NUCLEOTIDE SEQUENCE</scope>
</reference>
<dbReference type="AlphaFoldDB" id="A0A0W8G6D1"/>